<organism evidence="1 2">
    <name type="scientific">Saccharopolyspora gloriosae</name>
    <dbReference type="NCBI Taxonomy" id="455344"/>
    <lineage>
        <taxon>Bacteria</taxon>
        <taxon>Bacillati</taxon>
        <taxon>Actinomycetota</taxon>
        <taxon>Actinomycetes</taxon>
        <taxon>Pseudonocardiales</taxon>
        <taxon>Pseudonocardiaceae</taxon>
        <taxon>Saccharopolyspora</taxon>
    </lineage>
</organism>
<name>A0A840NDL7_9PSEU</name>
<dbReference type="RefSeq" id="WP_184478095.1">
    <property type="nucleotide sequence ID" value="NZ_JACHIV010000001.1"/>
</dbReference>
<sequence length="122" mass="13315">MLDLELHDVEGAIVQIRKLDSRRQDSEAGIAWFVQHGADAQEGLVIGVRGTAGAVQWYSASELLQPARGTNTASVDYFTGPTGDHYPVSPGGEIAVETAFEVLREFAATRRLPDCIEWRADD</sequence>
<protein>
    <recommendedName>
        <fullName evidence="3">Immunity protein Imm1</fullName>
    </recommendedName>
</protein>
<dbReference type="Proteomes" id="UP000580474">
    <property type="component" value="Unassembled WGS sequence"/>
</dbReference>
<evidence type="ECO:0008006" key="3">
    <source>
        <dbReference type="Google" id="ProtNLM"/>
    </source>
</evidence>
<comment type="caution">
    <text evidence="1">The sequence shown here is derived from an EMBL/GenBank/DDBJ whole genome shotgun (WGS) entry which is preliminary data.</text>
</comment>
<dbReference type="InterPro" id="IPR025680">
    <property type="entry name" value="DddI"/>
</dbReference>
<evidence type="ECO:0000313" key="2">
    <source>
        <dbReference type="Proteomes" id="UP000580474"/>
    </source>
</evidence>
<keyword evidence="2" id="KW-1185">Reference proteome</keyword>
<reference evidence="1 2" key="1">
    <citation type="submission" date="2020-08" db="EMBL/GenBank/DDBJ databases">
        <title>Sequencing the genomes of 1000 actinobacteria strains.</title>
        <authorList>
            <person name="Klenk H.-P."/>
        </authorList>
    </citation>
    <scope>NUCLEOTIDE SEQUENCE [LARGE SCALE GENOMIC DNA]</scope>
    <source>
        <strain evidence="1 2">DSM 45582</strain>
    </source>
</reference>
<gene>
    <name evidence="1" type="ORF">BJ969_001491</name>
</gene>
<dbReference type="AlphaFoldDB" id="A0A840NDL7"/>
<evidence type="ECO:0000313" key="1">
    <source>
        <dbReference type="EMBL" id="MBB5068403.1"/>
    </source>
</evidence>
<proteinExistence type="predicted"/>
<accession>A0A840NDL7</accession>
<dbReference type="EMBL" id="JACHIV010000001">
    <property type="protein sequence ID" value="MBB5068403.1"/>
    <property type="molecule type" value="Genomic_DNA"/>
</dbReference>
<dbReference type="Pfam" id="PF14430">
    <property type="entry name" value="Imm1"/>
    <property type="match status" value="1"/>
</dbReference>